<name>A0ABS2W7B5_9GAMM</name>
<keyword evidence="3 6" id="KW-0812">Transmembrane</keyword>
<proteinExistence type="predicted"/>
<dbReference type="PANTHER" id="PTHR46663:SF3">
    <property type="entry name" value="SLL0267 PROTEIN"/>
    <property type="match status" value="1"/>
</dbReference>
<keyword evidence="5 6" id="KW-0472">Membrane</keyword>
<evidence type="ECO:0000259" key="8">
    <source>
        <dbReference type="PROSITE" id="PS50887"/>
    </source>
</evidence>
<dbReference type="InterPro" id="IPR029787">
    <property type="entry name" value="Nucleotide_cyclase"/>
</dbReference>
<accession>A0ABS2W7B5</accession>
<dbReference type="EMBL" id="JAFFZP010000012">
    <property type="protein sequence ID" value="MBN0987599.1"/>
    <property type="molecule type" value="Genomic_DNA"/>
</dbReference>
<dbReference type="SUPFAM" id="SSF55073">
    <property type="entry name" value="Nucleotide cyclase"/>
    <property type="match status" value="1"/>
</dbReference>
<sequence length="721" mass="79787">MNVQLTLAGRLAYAVFFLLYVGLAFFFSSFSPQAQIVSLWPSAGVALAGCLIFGQRFLPAILLGSLLFNTGNYFFQQGELALSVILTSGVIALGSVIQAWANYRILRRWRINILDAPSYSHVVGFIGIAFLCCLISAVVGNSALSLAQSGDASAKIYLNNVLIWWIGDFLGVILVTPLLLGVFIRQADKATWLRLLKSLSIPLFVLITTFQVAQQYIEDAVVAKTEQDFTLRSEALENTLKQHMSNYLDALNHLGTTLAQMEEVNYQVFNDASRPYLANLPGITAISWDILIGQDEVAEFEQHARMEVDPAFKIKGHPLLPTDPLVVVEYIQPLKNNNPALGYNVFSNEERKQSMLLAKATRKDTATDIIELVQSDKDKQGFLIFSPVFQQLDPQDNSVAAVESLKGFVVGVFLVSEILNTPQIAERLGYIDLYVYENDNPADRVFGRKDIMDDIAAGMGLSHLFEMGFANHRWVFNLHVGNKEVTALQIGDSLNFLIAEVLFGALAVFIVLSAFGYHERLTRLVSLRTDELKQANAELEHFAFYDALTGLPNRRLFIDRVEHTLALCRRNNSSAALLYMDLNGFKVVNDSLGHDVGDQLLIEVSRRLSRVLRDSDTLARMGGDEFTLLLPGSPGIDEVRVIANKLTDCLSEPITLSTMELKISISIGAAFYPRDGVNRVELIGAADSAMYAAKKSNRSLSFYADELNNQPALTGDTEAVE</sequence>
<dbReference type="Pfam" id="PF03924">
    <property type="entry name" value="CHASE"/>
    <property type="match status" value="1"/>
</dbReference>
<feature type="transmembrane region" description="Helical" evidence="6">
    <location>
        <begin position="43"/>
        <end position="68"/>
    </location>
</feature>
<comment type="subcellular location">
    <subcellularLocation>
        <location evidence="1">Cell membrane</location>
        <topology evidence="1">Multi-pass membrane protein</topology>
    </subcellularLocation>
</comment>
<comment type="caution">
    <text evidence="9">The sequence shown here is derived from an EMBL/GenBank/DDBJ whole genome shotgun (WGS) entry which is preliminary data.</text>
</comment>
<evidence type="ECO:0000313" key="9">
    <source>
        <dbReference type="EMBL" id="MBN0987599.1"/>
    </source>
</evidence>
<feature type="transmembrane region" description="Helical" evidence="6">
    <location>
        <begin position="162"/>
        <end position="183"/>
    </location>
</feature>
<feature type="transmembrane region" description="Helical" evidence="6">
    <location>
        <begin position="12"/>
        <end position="31"/>
    </location>
</feature>
<dbReference type="Gene3D" id="3.30.70.270">
    <property type="match status" value="1"/>
</dbReference>
<dbReference type="Gene3D" id="3.30.450.350">
    <property type="entry name" value="CHASE domain"/>
    <property type="match status" value="1"/>
</dbReference>
<feature type="transmembrane region" description="Helical" evidence="6">
    <location>
        <begin position="80"/>
        <end position="101"/>
    </location>
</feature>
<feature type="transmembrane region" description="Helical" evidence="6">
    <location>
        <begin position="122"/>
        <end position="142"/>
    </location>
</feature>
<feature type="domain" description="CHASE" evidence="7">
    <location>
        <begin position="260"/>
        <end position="428"/>
    </location>
</feature>
<dbReference type="InterPro" id="IPR006189">
    <property type="entry name" value="CHASE_dom"/>
</dbReference>
<keyword evidence="2" id="KW-1003">Cell membrane</keyword>
<evidence type="ECO:0000259" key="7">
    <source>
        <dbReference type="PROSITE" id="PS50839"/>
    </source>
</evidence>
<dbReference type="InterPro" id="IPR000160">
    <property type="entry name" value="GGDEF_dom"/>
</dbReference>
<dbReference type="PROSITE" id="PS50887">
    <property type="entry name" value="GGDEF"/>
    <property type="match status" value="1"/>
</dbReference>
<dbReference type="InterPro" id="IPR042240">
    <property type="entry name" value="CHASE_sf"/>
</dbReference>
<dbReference type="CDD" id="cd01949">
    <property type="entry name" value="GGDEF"/>
    <property type="match status" value="1"/>
</dbReference>
<evidence type="ECO:0000256" key="3">
    <source>
        <dbReference type="ARBA" id="ARBA00022692"/>
    </source>
</evidence>
<evidence type="ECO:0000256" key="2">
    <source>
        <dbReference type="ARBA" id="ARBA00022475"/>
    </source>
</evidence>
<dbReference type="SMART" id="SM01079">
    <property type="entry name" value="CHASE"/>
    <property type="match status" value="1"/>
</dbReference>
<evidence type="ECO:0000256" key="5">
    <source>
        <dbReference type="ARBA" id="ARBA00023136"/>
    </source>
</evidence>
<dbReference type="PROSITE" id="PS50839">
    <property type="entry name" value="CHASE"/>
    <property type="match status" value="1"/>
</dbReference>
<keyword evidence="10" id="KW-1185">Reference proteome</keyword>
<evidence type="ECO:0000256" key="1">
    <source>
        <dbReference type="ARBA" id="ARBA00004651"/>
    </source>
</evidence>
<dbReference type="Pfam" id="PF00990">
    <property type="entry name" value="GGDEF"/>
    <property type="match status" value="1"/>
</dbReference>
<dbReference type="Pfam" id="PF05231">
    <property type="entry name" value="MASE1"/>
    <property type="match status" value="1"/>
</dbReference>
<dbReference type="PANTHER" id="PTHR46663">
    <property type="entry name" value="DIGUANYLATE CYCLASE DGCT-RELATED"/>
    <property type="match status" value="1"/>
</dbReference>
<evidence type="ECO:0000256" key="4">
    <source>
        <dbReference type="ARBA" id="ARBA00022989"/>
    </source>
</evidence>
<dbReference type="InterPro" id="IPR052163">
    <property type="entry name" value="DGC-Regulatory_Protein"/>
</dbReference>
<reference evidence="9 10" key="1">
    <citation type="submission" date="2021-02" db="EMBL/GenBank/DDBJ databases">
        <title>A novel species of genus Amphritea isolated from a fishpond in China.</title>
        <authorList>
            <person name="Lu H."/>
        </authorList>
    </citation>
    <scope>NUCLEOTIDE SEQUENCE [LARGE SCALE GENOMIC DNA]</scope>
    <source>
        <strain evidence="9 10">RP18W</strain>
    </source>
</reference>
<dbReference type="Proteomes" id="UP000760472">
    <property type="component" value="Unassembled WGS sequence"/>
</dbReference>
<evidence type="ECO:0000256" key="6">
    <source>
        <dbReference type="SAM" id="Phobius"/>
    </source>
</evidence>
<organism evidence="9 10">
    <name type="scientific">Amphritea pacifica</name>
    <dbReference type="NCBI Taxonomy" id="2811233"/>
    <lineage>
        <taxon>Bacteria</taxon>
        <taxon>Pseudomonadati</taxon>
        <taxon>Pseudomonadota</taxon>
        <taxon>Gammaproteobacteria</taxon>
        <taxon>Oceanospirillales</taxon>
        <taxon>Oceanospirillaceae</taxon>
        <taxon>Amphritea</taxon>
    </lineage>
</organism>
<dbReference type="InterPro" id="IPR043128">
    <property type="entry name" value="Rev_trsase/Diguanyl_cyclase"/>
</dbReference>
<dbReference type="RefSeq" id="WP_205213485.1">
    <property type="nucleotide sequence ID" value="NZ_JAFFZP010000012.1"/>
</dbReference>
<feature type="transmembrane region" description="Helical" evidence="6">
    <location>
        <begin position="496"/>
        <end position="517"/>
    </location>
</feature>
<dbReference type="NCBIfam" id="TIGR00254">
    <property type="entry name" value="GGDEF"/>
    <property type="match status" value="1"/>
</dbReference>
<keyword evidence="4 6" id="KW-1133">Transmembrane helix</keyword>
<feature type="domain" description="GGDEF" evidence="8">
    <location>
        <begin position="573"/>
        <end position="706"/>
    </location>
</feature>
<gene>
    <name evidence="9" type="ORF">JW498_09510</name>
</gene>
<protein>
    <submittedName>
        <fullName evidence="9">Diguanylate cyclase</fullName>
    </submittedName>
</protein>
<dbReference type="InterPro" id="IPR007895">
    <property type="entry name" value="MASE1"/>
</dbReference>
<dbReference type="SMART" id="SM00267">
    <property type="entry name" value="GGDEF"/>
    <property type="match status" value="1"/>
</dbReference>
<evidence type="ECO:0000313" key="10">
    <source>
        <dbReference type="Proteomes" id="UP000760472"/>
    </source>
</evidence>